<dbReference type="InterPro" id="IPR018712">
    <property type="entry name" value="Tle1-like_cat"/>
</dbReference>
<keyword evidence="4" id="KW-1185">Reference proteome</keyword>
<dbReference type="InterPro" id="IPR040632">
    <property type="entry name" value="Sulfotransfer_4"/>
</dbReference>
<name>A0AAV9QLT2_9PEZI</name>
<dbReference type="SUPFAM" id="SSF53474">
    <property type="entry name" value="alpha/beta-Hydrolases"/>
    <property type="match status" value="1"/>
</dbReference>
<feature type="region of interest" description="Disordered" evidence="1">
    <location>
        <begin position="539"/>
        <end position="568"/>
    </location>
</feature>
<accession>A0AAV9QLT2</accession>
<evidence type="ECO:0000256" key="1">
    <source>
        <dbReference type="SAM" id="MobiDB-lite"/>
    </source>
</evidence>
<evidence type="ECO:0000313" key="4">
    <source>
        <dbReference type="Proteomes" id="UP001345827"/>
    </source>
</evidence>
<dbReference type="Proteomes" id="UP001345827">
    <property type="component" value="Unassembled WGS sequence"/>
</dbReference>
<dbReference type="InterPro" id="IPR029058">
    <property type="entry name" value="AB_hydrolase_fold"/>
</dbReference>
<comment type="caution">
    <text evidence="3">The sequence shown here is derived from an EMBL/GenBank/DDBJ whole genome shotgun (WGS) entry which is preliminary data.</text>
</comment>
<dbReference type="PANTHER" id="PTHR33840:SF1">
    <property type="entry name" value="TLE1 PHOSPHOLIPASE DOMAIN-CONTAINING PROTEIN"/>
    <property type="match status" value="1"/>
</dbReference>
<organism evidence="3 4">
    <name type="scientific">Vermiconidia calcicola</name>
    <dbReference type="NCBI Taxonomy" id="1690605"/>
    <lineage>
        <taxon>Eukaryota</taxon>
        <taxon>Fungi</taxon>
        <taxon>Dikarya</taxon>
        <taxon>Ascomycota</taxon>
        <taxon>Pezizomycotina</taxon>
        <taxon>Dothideomycetes</taxon>
        <taxon>Dothideomycetidae</taxon>
        <taxon>Mycosphaerellales</taxon>
        <taxon>Extremaceae</taxon>
        <taxon>Vermiconidia</taxon>
    </lineage>
</organism>
<dbReference type="Pfam" id="PF17784">
    <property type="entry name" value="Sulfotransfer_4"/>
    <property type="match status" value="1"/>
</dbReference>
<dbReference type="InterPro" id="IPR027417">
    <property type="entry name" value="P-loop_NTPase"/>
</dbReference>
<gene>
    <name evidence="3" type="ORF">LTR25_001252</name>
</gene>
<dbReference type="EMBL" id="JAXLQG010000002">
    <property type="protein sequence ID" value="KAK5543638.1"/>
    <property type="molecule type" value="Genomic_DNA"/>
</dbReference>
<sequence>MDRSFTEAAVAPFYSVPGRITGFLSWAMHSPFRYGQPVWKMVLEEFFRINPHAPNGIDTSAAKEVYRQHYAQIRKLVPKDRLLEYQVQDGWEPLCKFLGKEVPGVPFPRGNEKADLHKRIEAYSRAEAKIFGMKLTQLVGVVLVAWAVKRWVGTWQNILSGSKTAYPTNIARFSRAISPVAVINDKDGQEREVEQIVYYQPGVGTGIGDKYRGGAYGAGLSANIRAAYGFLAHNYDPNPGDEIFFFGFSRGAYTARAIAGIVNKLGLLTKRGMDYFPEVYDEFSKDGSKRPDFDFSDRLRKKIGDQVVESAKDAIKIVGVWETVGFHAEGMLGEDLEFHNAELSSRVAYGYHALGLDERRTPFKPTLWQWPKGYEVSTDGKGLQCMKQLWFSGVHSDVGGGHYDPACSDISLAWMLAQCSKDKKLAFIDEDPRRPDDPDEYYLLPDRMTKNTNTGWTSLAHQPENDPKDSLYDSIADKIGGIFSEDRKALLMERTNERIHRSIRDRDLKAWKCPMLDGKSEGKSWSLKVPSKLGNVLEEAEADKEADDIENKYIGRIRPAPGSKGAQS</sequence>
<evidence type="ECO:0000313" key="3">
    <source>
        <dbReference type="EMBL" id="KAK5543638.1"/>
    </source>
</evidence>
<feature type="compositionally biased region" description="Acidic residues" evidence="1">
    <location>
        <begin position="539"/>
        <end position="548"/>
    </location>
</feature>
<dbReference type="AlphaFoldDB" id="A0AAV9QLT2"/>
<dbReference type="Gene3D" id="3.40.50.300">
    <property type="entry name" value="P-loop containing nucleotide triphosphate hydrolases"/>
    <property type="match status" value="1"/>
</dbReference>
<feature type="domain" description="T6SS Phospholipase effector Tle1-like catalytic" evidence="2">
    <location>
        <begin position="153"/>
        <end position="418"/>
    </location>
</feature>
<dbReference type="PANTHER" id="PTHR33840">
    <property type="match status" value="1"/>
</dbReference>
<evidence type="ECO:0000259" key="2">
    <source>
        <dbReference type="Pfam" id="PF09994"/>
    </source>
</evidence>
<dbReference type="Pfam" id="PF09994">
    <property type="entry name" value="T6SS_Tle1-like_cat"/>
    <property type="match status" value="1"/>
</dbReference>
<proteinExistence type="predicted"/>
<reference evidence="3 4" key="1">
    <citation type="submission" date="2023-06" db="EMBL/GenBank/DDBJ databases">
        <title>Black Yeasts Isolated from many extreme environments.</title>
        <authorList>
            <person name="Coleine C."/>
            <person name="Stajich J.E."/>
            <person name="Selbmann L."/>
        </authorList>
    </citation>
    <scope>NUCLEOTIDE SEQUENCE [LARGE SCALE GENOMIC DNA]</scope>
    <source>
        <strain evidence="3 4">CCFEE 5887</strain>
    </source>
</reference>
<protein>
    <recommendedName>
        <fullName evidence="2">T6SS Phospholipase effector Tle1-like catalytic domain-containing protein</fullName>
    </recommendedName>
</protein>